<keyword evidence="1" id="KW-0548">Nucleotidyltransferase</keyword>
<dbReference type="Proteomes" id="UP001060245">
    <property type="component" value="Chromosome"/>
</dbReference>
<evidence type="ECO:0000313" key="1">
    <source>
        <dbReference type="EMBL" id="UTT52636.1"/>
    </source>
</evidence>
<sequence>MEVQEWILKNVLEGLPSHPASYAYRRKTSIVQCATQHQGAQWMLKMDLHDFFGTVNEPSVYRVFRRLGYRKLVAFELARITTRAGTARSASWLAQVAAIPSYAVNEIGVLPQGAPTSGALANAAASHLDNYLQGLALSHRLTYTRYSDDLVFSGRSGFRRSEAEDLMKEVTGLIRKAGFRSHRGKTRIVPPGARKVVLGLLVDDTVRLLPEHRRRIEVHLRGCELHGLASHSAHRGFESVFSFVNHLDGWIAFGLGVERERAMGWRERFHLVLSQAGLPPLGQVH</sequence>
<proteinExistence type="predicted"/>
<keyword evidence="1" id="KW-0808">Transferase</keyword>
<evidence type="ECO:0000313" key="2">
    <source>
        <dbReference type="Proteomes" id="UP001060245"/>
    </source>
</evidence>
<organism evidence="1 2">
    <name type="scientific">Microbacterium maritypicum</name>
    <name type="common">Microbacterium liquefaciens</name>
    <dbReference type="NCBI Taxonomy" id="33918"/>
    <lineage>
        <taxon>Bacteria</taxon>
        <taxon>Bacillati</taxon>
        <taxon>Actinomycetota</taxon>
        <taxon>Actinomycetes</taxon>
        <taxon>Micrococcales</taxon>
        <taxon>Microbacteriaceae</taxon>
        <taxon>Microbacterium</taxon>
    </lineage>
</organism>
<keyword evidence="2" id="KW-1185">Reference proteome</keyword>
<keyword evidence="1" id="KW-0695">RNA-directed DNA polymerase</keyword>
<dbReference type="EMBL" id="CP101471">
    <property type="protein sequence ID" value="UTT52636.1"/>
    <property type="molecule type" value="Genomic_DNA"/>
</dbReference>
<name>A0ACD4B5D6_MICMQ</name>
<gene>
    <name evidence="1" type="ORF">NMQ05_16375</name>
</gene>
<reference evidence="1" key="1">
    <citation type="submission" date="2022-07" db="EMBL/GenBank/DDBJ databases">
        <title>Complete genome of DND4.</title>
        <authorList>
            <person name="Cao G."/>
        </authorList>
    </citation>
    <scope>NUCLEOTIDE SEQUENCE</scope>
    <source>
        <strain evidence="1">DND4</strain>
    </source>
</reference>
<accession>A0ACD4B5D6</accession>
<protein>
    <submittedName>
        <fullName evidence="1">Reverse transcriptase family protein</fullName>
    </submittedName>
</protein>